<dbReference type="PANTHER" id="PTHR39184:SF1">
    <property type="entry name" value="PBSX PHAGE TERMINASE LARGE SUBUNIT"/>
    <property type="match status" value="1"/>
</dbReference>
<organism evidence="3">
    <name type="scientific">viral metagenome</name>
    <dbReference type="NCBI Taxonomy" id="1070528"/>
    <lineage>
        <taxon>unclassified sequences</taxon>
        <taxon>metagenomes</taxon>
        <taxon>organismal metagenomes</taxon>
    </lineage>
</organism>
<evidence type="ECO:0000256" key="1">
    <source>
        <dbReference type="SAM" id="MobiDB-lite"/>
    </source>
</evidence>
<evidence type="ECO:0000313" key="3">
    <source>
        <dbReference type="EMBL" id="QJA53603.1"/>
    </source>
</evidence>
<gene>
    <name evidence="3" type="ORF">TM448A03744_0001</name>
</gene>
<dbReference type="InterPro" id="IPR035413">
    <property type="entry name" value="Terminase_L_C"/>
</dbReference>
<accession>A0A6H2A086</accession>
<protein>
    <submittedName>
        <fullName evidence="3">Putative terminase</fullName>
    </submittedName>
</protein>
<dbReference type="InterPro" id="IPR052380">
    <property type="entry name" value="Viral_DNA_packaging_terminase"/>
</dbReference>
<feature type="domain" description="Phage terminase large subunit C-terminal" evidence="2">
    <location>
        <begin position="9"/>
        <end position="141"/>
    </location>
</feature>
<dbReference type="EMBL" id="MT144435">
    <property type="protein sequence ID" value="QJA53603.1"/>
    <property type="molecule type" value="Genomic_DNA"/>
</dbReference>
<dbReference type="Pfam" id="PF17288">
    <property type="entry name" value="Terminase_3C"/>
    <property type="match status" value="1"/>
</dbReference>
<proteinExistence type="predicted"/>
<dbReference type="Gene3D" id="3.30.420.280">
    <property type="match status" value="1"/>
</dbReference>
<dbReference type="AlphaFoldDB" id="A0A6H2A086"/>
<dbReference type="PANTHER" id="PTHR39184">
    <property type="match status" value="1"/>
</dbReference>
<name>A0A6H2A086_9ZZZZ</name>
<feature type="region of interest" description="Disordered" evidence="1">
    <location>
        <begin position="151"/>
        <end position="178"/>
    </location>
</feature>
<evidence type="ECO:0000259" key="2">
    <source>
        <dbReference type="Pfam" id="PF17288"/>
    </source>
</evidence>
<sequence length="178" mass="20264">MIGFDNDGRAYIIKEFYQRKILGSQLAEIAKKEFGNVKYIADSANPDAIEEFKKIGLNCVGVKKMKNEREENFVIAGIRRVSGHLQIQGDKKPRLFISNNCPMTIAEFENYSYPENKENKSPSEKPLEPFSHAMDALRYALMSRETPLFFGSLDMTRPKPPAPGEPEKKDEKNRIAFG</sequence>
<feature type="compositionally biased region" description="Basic and acidic residues" evidence="1">
    <location>
        <begin position="165"/>
        <end position="178"/>
    </location>
</feature>
<reference evidence="3" key="1">
    <citation type="submission" date="2020-03" db="EMBL/GenBank/DDBJ databases">
        <title>The deep terrestrial virosphere.</title>
        <authorList>
            <person name="Holmfeldt K."/>
            <person name="Nilsson E."/>
            <person name="Simone D."/>
            <person name="Lopez-Fernandez M."/>
            <person name="Wu X."/>
            <person name="de Brujin I."/>
            <person name="Lundin D."/>
            <person name="Andersson A."/>
            <person name="Bertilsson S."/>
            <person name="Dopson M."/>
        </authorList>
    </citation>
    <scope>NUCLEOTIDE SEQUENCE</scope>
    <source>
        <strain evidence="3">TM448A03744</strain>
    </source>
</reference>